<dbReference type="Proteomes" id="UP001519294">
    <property type="component" value="Unassembled WGS sequence"/>
</dbReference>
<comment type="caution">
    <text evidence="1">The sequence shown here is derived from an EMBL/GenBank/DDBJ whole genome shotgun (WGS) entry which is preliminary data.</text>
</comment>
<keyword evidence="2" id="KW-1185">Reference proteome</keyword>
<dbReference type="RefSeq" id="WP_226371756.1">
    <property type="nucleotide sequence ID" value="NZ_JAGIKX010000074.1"/>
</dbReference>
<evidence type="ECO:0000313" key="1">
    <source>
        <dbReference type="EMBL" id="MBP2259192.1"/>
    </source>
</evidence>
<protein>
    <submittedName>
        <fullName evidence="1">Uncharacterized protein</fullName>
    </submittedName>
</protein>
<name>A0ABS4SFR2_9BACI</name>
<gene>
    <name evidence="1" type="ORF">J2Z81_003190</name>
</gene>
<proteinExistence type="predicted"/>
<sequence length="72" mass="8248">MSEEDFDKNHERLSHPPVEAQLDFGLMESVKDGKYIDVYCLVMTLPFSNNAYTVPLPGENQECLFYGDEENS</sequence>
<organism evidence="1 2">
    <name type="scientific">Virgibacillus alimentarius</name>
    <dbReference type="NCBI Taxonomy" id="698769"/>
    <lineage>
        <taxon>Bacteria</taxon>
        <taxon>Bacillati</taxon>
        <taxon>Bacillota</taxon>
        <taxon>Bacilli</taxon>
        <taxon>Bacillales</taxon>
        <taxon>Bacillaceae</taxon>
        <taxon>Virgibacillus</taxon>
    </lineage>
</organism>
<reference evidence="1 2" key="1">
    <citation type="submission" date="2021-03" db="EMBL/GenBank/DDBJ databases">
        <title>Genomic Encyclopedia of Type Strains, Phase IV (KMG-IV): sequencing the most valuable type-strain genomes for metagenomic binning, comparative biology and taxonomic classification.</title>
        <authorList>
            <person name="Goeker M."/>
        </authorList>
    </citation>
    <scope>NUCLEOTIDE SEQUENCE [LARGE SCALE GENOMIC DNA]</scope>
    <source>
        <strain evidence="1 2">DSM 25790</strain>
    </source>
</reference>
<evidence type="ECO:0000313" key="2">
    <source>
        <dbReference type="Proteomes" id="UP001519294"/>
    </source>
</evidence>
<accession>A0ABS4SFR2</accession>
<dbReference type="EMBL" id="JAGIKX010000074">
    <property type="protein sequence ID" value="MBP2259192.1"/>
    <property type="molecule type" value="Genomic_DNA"/>
</dbReference>